<dbReference type="Proteomes" id="UP000095706">
    <property type="component" value="Unassembled WGS sequence"/>
</dbReference>
<keyword evidence="2" id="KW-0812">Transmembrane</keyword>
<evidence type="ECO:0000256" key="1">
    <source>
        <dbReference type="SAM" id="Coils"/>
    </source>
</evidence>
<evidence type="ECO:0000313" key="5">
    <source>
        <dbReference type="Proteomes" id="UP000095706"/>
    </source>
</evidence>
<evidence type="ECO:0000313" key="4">
    <source>
        <dbReference type="EMBL" id="NSE15429.1"/>
    </source>
</evidence>
<gene>
    <name evidence="3" type="ORF">ERS852406_00631</name>
    <name evidence="4" type="ORF">G5B05_03145</name>
</gene>
<dbReference type="RefSeq" id="WP_055226378.1">
    <property type="nucleotide sequence ID" value="NZ_CABJFB010000001.1"/>
</dbReference>
<dbReference type="Pfam" id="PF06541">
    <property type="entry name" value="ABC_trans_CmpB"/>
    <property type="match status" value="1"/>
</dbReference>
<dbReference type="EMBL" id="JAAITQ010000004">
    <property type="protein sequence ID" value="NSE15429.1"/>
    <property type="molecule type" value="Genomic_DNA"/>
</dbReference>
<feature type="transmembrane region" description="Helical" evidence="2">
    <location>
        <begin position="45"/>
        <end position="65"/>
    </location>
</feature>
<dbReference type="GeneID" id="79854400"/>
<organism evidence="3 5">
    <name type="scientific">Fusicatenibacter saccharivorans</name>
    <dbReference type="NCBI Taxonomy" id="1150298"/>
    <lineage>
        <taxon>Bacteria</taxon>
        <taxon>Bacillati</taxon>
        <taxon>Bacillota</taxon>
        <taxon>Clostridia</taxon>
        <taxon>Lachnospirales</taxon>
        <taxon>Lachnospiraceae</taxon>
        <taxon>Fusicatenibacter</taxon>
    </lineage>
</organism>
<keyword evidence="2" id="KW-1133">Transmembrane helix</keyword>
<dbReference type="EMBL" id="CYYV01000003">
    <property type="protein sequence ID" value="CUN76122.1"/>
    <property type="molecule type" value="Genomic_DNA"/>
</dbReference>
<keyword evidence="1" id="KW-0175">Coiled coil</keyword>
<accession>A0A173ZI89</accession>
<dbReference type="AlphaFoldDB" id="A0A173ZI89"/>
<proteinExistence type="predicted"/>
<evidence type="ECO:0000313" key="6">
    <source>
        <dbReference type="Proteomes" id="UP000768180"/>
    </source>
</evidence>
<dbReference type="Proteomes" id="UP000768180">
    <property type="component" value="Unassembled WGS sequence"/>
</dbReference>
<name>A0A173ZI89_9FIRM</name>
<reference evidence="4" key="3">
    <citation type="submission" date="2020-02" db="EMBL/GenBank/DDBJ databases">
        <authorList>
            <person name="Littmann E."/>
            <person name="Sorbara M."/>
        </authorList>
    </citation>
    <scope>NUCLEOTIDE SEQUENCE</scope>
    <source>
        <strain evidence="4">MSK.14.54</strain>
    </source>
</reference>
<reference evidence="3 5" key="1">
    <citation type="submission" date="2015-09" db="EMBL/GenBank/DDBJ databases">
        <authorList>
            <consortium name="Pathogen Informatics"/>
        </authorList>
    </citation>
    <scope>NUCLEOTIDE SEQUENCE [LARGE SCALE GENOMIC DNA]</scope>
    <source>
        <strain evidence="3 5">2789STDY5608849</strain>
    </source>
</reference>
<sequence>MWETKILGVDLYHVLAWFWLYSFCGWIWESSYVSIRQKKLVNRGFVNGPLLTLYGTGAVMVYLILRPFEANVWALYFGGVIVATVLEYVTGVLMETIFHAHWWDYSNQKFNFQGKICLSSSIAWGFFTLGLFYILQPIAVKVVNLVSDTTGEIIVSVVTVCYLVDFGFSAAAAFQLGQKMRSLEKTWGEFLKYLQKSRFNQLAEEMNAKVQQYRAEYSRDKMKEYLAEKRQTLSEAMEQMQKLEKERKEAEGRRNPLFESKNRLMEFGAEQKERLTEFGAEQKERFAALGFDVRSDKMPDLKELLERFDQMTKPQLPTNWLMRLTTKRYLRAYPHLQGTHHASLKKEEKKVEEKEEKK</sequence>
<evidence type="ECO:0000313" key="3">
    <source>
        <dbReference type="EMBL" id="CUN76122.1"/>
    </source>
</evidence>
<keyword evidence="2" id="KW-0472">Membrane</keyword>
<feature type="transmembrane region" description="Helical" evidence="2">
    <location>
        <begin position="115"/>
        <end position="134"/>
    </location>
</feature>
<protein>
    <submittedName>
        <fullName evidence="3">Predicted membrane protein</fullName>
    </submittedName>
</protein>
<keyword evidence="6" id="KW-1185">Reference proteome</keyword>
<evidence type="ECO:0000256" key="2">
    <source>
        <dbReference type="SAM" id="Phobius"/>
    </source>
</evidence>
<feature type="transmembrane region" description="Helical" evidence="2">
    <location>
        <begin position="12"/>
        <end position="33"/>
    </location>
</feature>
<feature type="transmembrane region" description="Helical" evidence="2">
    <location>
        <begin position="154"/>
        <end position="176"/>
    </location>
</feature>
<feature type="coiled-coil region" evidence="1">
    <location>
        <begin position="196"/>
        <end position="253"/>
    </location>
</feature>
<dbReference type="InterPro" id="IPR010540">
    <property type="entry name" value="CmpB_TMEM229"/>
</dbReference>
<feature type="transmembrane region" description="Helical" evidence="2">
    <location>
        <begin position="71"/>
        <end position="94"/>
    </location>
</feature>
<reference evidence="4 6" key="2">
    <citation type="journal article" date="2020" name="Cell Host Microbe">
        <title>Functional and Genomic Variation between Human-Derived Isolates of Lachnospiraceae Reveals Inter- and Intra-Species Diversity.</title>
        <authorList>
            <person name="Sorbara M.T."/>
            <person name="Littmann E.R."/>
            <person name="Fontana E."/>
            <person name="Moody T.U."/>
            <person name="Kohout C.E."/>
            <person name="Gjonbalaj M."/>
            <person name="Eaton V."/>
            <person name="Seok R."/>
            <person name="Leiner I.M."/>
            <person name="Pamer E.G."/>
        </authorList>
    </citation>
    <scope>NUCLEOTIDE SEQUENCE [LARGE SCALE GENOMIC DNA]</scope>
    <source>
        <strain evidence="4 6">MSK.14.54</strain>
    </source>
</reference>